<dbReference type="InterPro" id="IPR045058">
    <property type="entry name" value="GIMA/IAN/Toc"/>
</dbReference>
<dbReference type="PROSITE" id="PS51720">
    <property type="entry name" value="G_AIG1"/>
    <property type="match status" value="1"/>
</dbReference>
<dbReference type="Pfam" id="PF04548">
    <property type="entry name" value="AIG1"/>
    <property type="match status" value="1"/>
</dbReference>
<dbReference type="PANTHER" id="PTHR10903">
    <property type="entry name" value="GTPASE, IMAP FAMILY MEMBER-RELATED"/>
    <property type="match status" value="1"/>
</dbReference>
<gene>
    <name evidence="5" type="ORF">WMY93_015513</name>
</gene>
<evidence type="ECO:0000259" key="4">
    <source>
        <dbReference type="PROSITE" id="PS51720"/>
    </source>
</evidence>
<evidence type="ECO:0000256" key="3">
    <source>
        <dbReference type="ARBA" id="ARBA00023134"/>
    </source>
</evidence>
<evidence type="ECO:0000256" key="2">
    <source>
        <dbReference type="ARBA" id="ARBA00022741"/>
    </source>
</evidence>
<dbReference type="InterPro" id="IPR006703">
    <property type="entry name" value="G_AIG1"/>
</dbReference>
<protein>
    <recommendedName>
        <fullName evidence="4">AIG1-type G domain-containing protein</fullName>
    </recommendedName>
</protein>
<sequence length="219" mass="25098">MAEPNTWRIVLIGKTGSGKSSLANTLVGEKNTFTIGHSAESETKKCSSKTKVINGRSIHLVDTPGLFDTDGDSSELKKELLRSITECAPGPHSFLLVMKKDRYTKEEQNVIKLICEQFSDEALKFTTIIFTRGDDLPENMKIKDWAYQTPALKDLLQKCGDRCHVFDNKYWKDNQDPYRNNQYQLTQLFETIKETVEKNEGKFYTNEMLQKHCTYTTAH</sequence>
<dbReference type="AlphaFoldDB" id="A0AAW0P0M3"/>
<keyword evidence="6" id="KW-1185">Reference proteome</keyword>
<name>A0AAW0P0M3_9GOBI</name>
<dbReference type="InterPro" id="IPR027417">
    <property type="entry name" value="P-loop_NTPase"/>
</dbReference>
<dbReference type="FunFam" id="3.40.50.300:FF:000366">
    <property type="entry name" value="GTPase, IMAP family member 2"/>
    <property type="match status" value="1"/>
</dbReference>
<dbReference type="SUPFAM" id="SSF52540">
    <property type="entry name" value="P-loop containing nucleoside triphosphate hydrolases"/>
    <property type="match status" value="1"/>
</dbReference>
<evidence type="ECO:0000313" key="6">
    <source>
        <dbReference type="Proteomes" id="UP001460270"/>
    </source>
</evidence>
<dbReference type="PANTHER" id="PTHR10903:SF62">
    <property type="entry name" value="GTPASE IMAP FAMILY MEMBER 4-LIKE-RELATED"/>
    <property type="match status" value="1"/>
</dbReference>
<dbReference type="Gene3D" id="3.40.50.300">
    <property type="entry name" value="P-loop containing nucleotide triphosphate hydrolases"/>
    <property type="match status" value="1"/>
</dbReference>
<comment type="similarity">
    <text evidence="1">Belongs to the TRAFAC class TrmE-Era-EngA-EngB-Septin-like GTPase superfamily. AIG1/Toc34/Toc159-like paraseptin GTPase family. IAN subfamily.</text>
</comment>
<keyword evidence="3" id="KW-0342">GTP-binding</keyword>
<comment type="caution">
    <text evidence="5">The sequence shown here is derived from an EMBL/GenBank/DDBJ whole genome shotgun (WGS) entry which is preliminary data.</text>
</comment>
<organism evidence="5 6">
    <name type="scientific">Mugilogobius chulae</name>
    <name type="common">yellowstripe goby</name>
    <dbReference type="NCBI Taxonomy" id="88201"/>
    <lineage>
        <taxon>Eukaryota</taxon>
        <taxon>Metazoa</taxon>
        <taxon>Chordata</taxon>
        <taxon>Craniata</taxon>
        <taxon>Vertebrata</taxon>
        <taxon>Euteleostomi</taxon>
        <taxon>Actinopterygii</taxon>
        <taxon>Neopterygii</taxon>
        <taxon>Teleostei</taxon>
        <taxon>Neoteleostei</taxon>
        <taxon>Acanthomorphata</taxon>
        <taxon>Gobiaria</taxon>
        <taxon>Gobiiformes</taxon>
        <taxon>Gobioidei</taxon>
        <taxon>Gobiidae</taxon>
        <taxon>Gobionellinae</taxon>
        <taxon>Mugilogobius</taxon>
    </lineage>
</organism>
<dbReference type="Proteomes" id="UP001460270">
    <property type="component" value="Unassembled WGS sequence"/>
</dbReference>
<proteinExistence type="inferred from homology"/>
<reference evidence="6" key="1">
    <citation type="submission" date="2024-04" db="EMBL/GenBank/DDBJ databases">
        <title>Salinicola lusitanus LLJ914,a marine bacterium isolated from the Okinawa Trough.</title>
        <authorList>
            <person name="Li J."/>
        </authorList>
    </citation>
    <scope>NUCLEOTIDE SEQUENCE [LARGE SCALE GENOMIC DNA]</scope>
</reference>
<evidence type="ECO:0000313" key="5">
    <source>
        <dbReference type="EMBL" id="KAK7906901.1"/>
    </source>
</evidence>
<evidence type="ECO:0000256" key="1">
    <source>
        <dbReference type="ARBA" id="ARBA00008535"/>
    </source>
</evidence>
<dbReference type="GO" id="GO:0005525">
    <property type="term" value="F:GTP binding"/>
    <property type="evidence" value="ECO:0007669"/>
    <property type="project" value="UniProtKB-KW"/>
</dbReference>
<feature type="domain" description="AIG1-type G" evidence="4">
    <location>
        <begin position="4"/>
        <end position="213"/>
    </location>
</feature>
<dbReference type="EMBL" id="JBBPFD010000011">
    <property type="protein sequence ID" value="KAK7906901.1"/>
    <property type="molecule type" value="Genomic_DNA"/>
</dbReference>
<keyword evidence="2" id="KW-0547">Nucleotide-binding</keyword>
<accession>A0AAW0P0M3</accession>